<evidence type="ECO:0000259" key="4">
    <source>
        <dbReference type="Pfam" id="PF00535"/>
    </source>
</evidence>
<dbReference type="RefSeq" id="WP_177158785.1">
    <property type="nucleotide sequence ID" value="NZ_JABCJE010000012.1"/>
</dbReference>
<accession>A0A850QFS7</accession>
<name>A0A850QFS7_9RHOB</name>
<reference evidence="5 6" key="1">
    <citation type="submission" date="2020-04" db="EMBL/GenBank/DDBJ databases">
        <title>Donghicola sp., a member of the Rhodobacteraceae family isolated from mangrove forest in Thailand.</title>
        <authorList>
            <person name="Charoenyingcharoen P."/>
            <person name="Yukphan P."/>
        </authorList>
    </citation>
    <scope>NUCLEOTIDE SEQUENCE [LARGE SCALE GENOMIC DNA]</scope>
    <source>
        <strain evidence="5 6">B5-SW-15</strain>
    </source>
</reference>
<protein>
    <submittedName>
        <fullName evidence="5">Glycosyltransferase</fullName>
    </submittedName>
</protein>
<evidence type="ECO:0000256" key="1">
    <source>
        <dbReference type="ARBA" id="ARBA00006739"/>
    </source>
</evidence>
<dbReference type="CDD" id="cd00761">
    <property type="entry name" value="Glyco_tranf_GTA_type"/>
    <property type="match status" value="1"/>
</dbReference>
<dbReference type="Gene3D" id="3.90.550.10">
    <property type="entry name" value="Spore Coat Polysaccharide Biosynthesis Protein SpsA, Chain A"/>
    <property type="match status" value="1"/>
</dbReference>
<dbReference type="Proteomes" id="UP000592216">
    <property type="component" value="Unassembled WGS sequence"/>
</dbReference>
<dbReference type="AlphaFoldDB" id="A0A850QFS7"/>
<dbReference type="InterPro" id="IPR001173">
    <property type="entry name" value="Glyco_trans_2-like"/>
</dbReference>
<dbReference type="EMBL" id="JABCJE010000012">
    <property type="protein sequence ID" value="NVO25235.1"/>
    <property type="molecule type" value="Genomic_DNA"/>
</dbReference>
<dbReference type="PANTHER" id="PTHR43179:SF12">
    <property type="entry name" value="GALACTOFURANOSYLTRANSFERASE GLFT2"/>
    <property type="match status" value="1"/>
</dbReference>
<comment type="caution">
    <text evidence="5">The sequence shown here is derived from an EMBL/GenBank/DDBJ whole genome shotgun (WGS) entry which is preliminary data.</text>
</comment>
<evidence type="ECO:0000313" key="6">
    <source>
        <dbReference type="Proteomes" id="UP000592216"/>
    </source>
</evidence>
<comment type="similarity">
    <text evidence="1">Belongs to the glycosyltransferase 2 family.</text>
</comment>
<dbReference type="GO" id="GO:0016757">
    <property type="term" value="F:glycosyltransferase activity"/>
    <property type="evidence" value="ECO:0007669"/>
    <property type="project" value="UniProtKB-KW"/>
</dbReference>
<dbReference type="PANTHER" id="PTHR43179">
    <property type="entry name" value="RHAMNOSYLTRANSFERASE WBBL"/>
    <property type="match status" value="1"/>
</dbReference>
<feature type="domain" description="Glycosyltransferase 2-like" evidence="4">
    <location>
        <begin position="11"/>
        <end position="163"/>
    </location>
</feature>
<sequence>MTTTEVPFAAVIIPHFNDHTRLDRCLSALWRGGVPSDVEVIVVDNGSQPPLGDMSDFPGLRVVVETRKGAANARNRGVSETSAPRLWFLDADCVPADDWFAQARAVCDKADIIGGDVTVFDESGPPRNGAQGFETVFAFDCRSYVQELGFAVTANMLTRRHIFYRAGPFIDGVPEDKEWCQRAVRTGADIIFAPELRVAHPSRSDWSALRKKWVRLTREAWAAHRQRRFASGLWVARAVMVALSGLVHLRRVFQSSKLTGAEKRSTALTLLRLRGLRSAWMLRQVVGLSV</sequence>
<gene>
    <name evidence="5" type="ORF">HJ536_17905</name>
</gene>
<proteinExistence type="inferred from homology"/>
<evidence type="ECO:0000313" key="5">
    <source>
        <dbReference type="EMBL" id="NVO25235.1"/>
    </source>
</evidence>
<evidence type="ECO:0000256" key="3">
    <source>
        <dbReference type="ARBA" id="ARBA00022679"/>
    </source>
</evidence>
<evidence type="ECO:0000256" key="2">
    <source>
        <dbReference type="ARBA" id="ARBA00022676"/>
    </source>
</evidence>
<organism evidence="5 6">
    <name type="scientific">Donghicola mangrovi</name>
    <dbReference type="NCBI Taxonomy" id="2729614"/>
    <lineage>
        <taxon>Bacteria</taxon>
        <taxon>Pseudomonadati</taxon>
        <taxon>Pseudomonadota</taxon>
        <taxon>Alphaproteobacteria</taxon>
        <taxon>Rhodobacterales</taxon>
        <taxon>Roseobacteraceae</taxon>
        <taxon>Donghicola</taxon>
    </lineage>
</organism>
<keyword evidence="2" id="KW-0328">Glycosyltransferase</keyword>
<dbReference type="InterPro" id="IPR029044">
    <property type="entry name" value="Nucleotide-diphossugar_trans"/>
</dbReference>
<dbReference type="Pfam" id="PF00535">
    <property type="entry name" value="Glycos_transf_2"/>
    <property type="match status" value="1"/>
</dbReference>
<dbReference type="SUPFAM" id="SSF53448">
    <property type="entry name" value="Nucleotide-diphospho-sugar transferases"/>
    <property type="match status" value="1"/>
</dbReference>
<keyword evidence="3 5" id="KW-0808">Transferase</keyword>